<gene>
    <name evidence="1" type="ORF">MWH26_05230</name>
</gene>
<dbReference type="RefSeq" id="WP_247976349.1">
    <property type="nucleotide sequence ID" value="NZ_CP095848.1"/>
</dbReference>
<protein>
    <submittedName>
        <fullName evidence="1">Uncharacterized protein</fullName>
    </submittedName>
</protein>
<evidence type="ECO:0000313" key="2">
    <source>
        <dbReference type="Proteomes" id="UP000829647"/>
    </source>
</evidence>
<dbReference type="Proteomes" id="UP000829647">
    <property type="component" value="Chromosome"/>
</dbReference>
<name>A0ABY4JCX2_9BACT</name>
<dbReference type="EMBL" id="CP095848">
    <property type="protein sequence ID" value="UPL50311.1"/>
    <property type="molecule type" value="Genomic_DNA"/>
</dbReference>
<proteinExistence type="predicted"/>
<reference evidence="1 2" key="1">
    <citation type="submission" date="2022-04" db="EMBL/GenBank/DDBJ databases">
        <title>Hymenobacter sp. isolated from the air.</title>
        <authorList>
            <person name="Won M."/>
            <person name="Lee C.-M."/>
            <person name="Woen H.-Y."/>
            <person name="Kwon S.-W."/>
        </authorList>
    </citation>
    <scope>NUCLEOTIDE SEQUENCE [LARGE SCALE GENOMIC DNA]</scope>
    <source>
        <strain evidence="2">5516 S-25</strain>
    </source>
</reference>
<organism evidence="1 2">
    <name type="scientific">Hymenobacter sublimis</name>
    <dbReference type="NCBI Taxonomy" id="2933777"/>
    <lineage>
        <taxon>Bacteria</taxon>
        <taxon>Pseudomonadati</taxon>
        <taxon>Bacteroidota</taxon>
        <taxon>Cytophagia</taxon>
        <taxon>Cytophagales</taxon>
        <taxon>Hymenobacteraceae</taxon>
        <taxon>Hymenobacter</taxon>
    </lineage>
</organism>
<sequence length="161" mass="19043">MGSALAYRTQIAADELTEVHPAGCWAVVAGREVVYLEYNQWAQLVKLAQAYRIPLVDRPWPWPLLTAPFATDYDSENEESYREQLLEMGIVPADIRAVRWRIRLGLLFQPQEWSFLLDEERPPYHHTKVLDLTGCTLWPRRRWYYHTMDLMLKRKPNVDLE</sequence>
<evidence type="ECO:0000313" key="1">
    <source>
        <dbReference type="EMBL" id="UPL50311.1"/>
    </source>
</evidence>
<keyword evidence="2" id="KW-1185">Reference proteome</keyword>
<accession>A0ABY4JCX2</accession>